<accession>A0A1I1R4N4</accession>
<dbReference type="AlphaFoldDB" id="A0A1I1R4N4"/>
<reference evidence="2" key="1">
    <citation type="submission" date="2016-10" db="EMBL/GenBank/DDBJ databases">
        <authorList>
            <person name="Varghese N."/>
            <person name="Submissions S."/>
        </authorList>
    </citation>
    <scope>NUCLEOTIDE SEQUENCE [LARGE SCALE GENOMIC DNA]</scope>
    <source>
        <strain evidence="2">CGMCC 1.12041</strain>
    </source>
</reference>
<evidence type="ECO:0000313" key="2">
    <source>
        <dbReference type="Proteomes" id="UP000198639"/>
    </source>
</evidence>
<name>A0A1I1R4N4_9BURK</name>
<protein>
    <submittedName>
        <fullName evidence="1">Uncharacterized protein</fullName>
    </submittedName>
</protein>
<dbReference type="EMBL" id="FOLD01000021">
    <property type="protein sequence ID" value="SFD29255.1"/>
    <property type="molecule type" value="Genomic_DNA"/>
</dbReference>
<dbReference type="Proteomes" id="UP000198639">
    <property type="component" value="Unassembled WGS sequence"/>
</dbReference>
<keyword evidence="2" id="KW-1185">Reference proteome</keyword>
<gene>
    <name evidence="1" type="ORF">SAMN05216204_12123</name>
</gene>
<proteinExistence type="predicted"/>
<organism evidence="1 2">
    <name type="scientific">Massilia yuzhufengensis</name>
    <dbReference type="NCBI Taxonomy" id="1164594"/>
    <lineage>
        <taxon>Bacteria</taxon>
        <taxon>Pseudomonadati</taxon>
        <taxon>Pseudomonadota</taxon>
        <taxon>Betaproteobacteria</taxon>
        <taxon>Burkholderiales</taxon>
        <taxon>Oxalobacteraceae</taxon>
        <taxon>Telluria group</taxon>
        <taxon>Massilia</taxon>
    </lineage>
</organism>
<sequence length="59" mass="6551">MKVNNPGIALVCAGLDDLTDFLHYRSVHFTVQQYLTGLNNKVLGPNCDQYGANDTHCRV</sequence>
<evidence type="ECO:0000313" key="1">
    <source>
        <dbReference type="EMBL" id="SFD29255.1"/>
    </source>
</evidence>